<keyword evidence="3" id="KW-0812">Transmembrane</keyword>
<dbReference type="InterPro" id="IPR012902">
    <property type="entry name" value="N_methyl_site"/>
</dbReference>
<dbReference type="EMBL" id="JBHSFU010000001">
    <property type="protein sequence ID" value="MFC4556688.1"/>
    <property type="molecule type" value="Genomic_DNA"/>
</dbReference>
<dbReference type="PROSITE" id="PS00409">
    <property type="entry name" value="PROKAR_NTER_METHYL"/>
    <property type="match status" value="1"/>
</dbReference>
<dbReference type="RefSeq" id="WP_390292615.1">
    <property type="nucleotide sequence ID" value="NZ_JBHSFU010000001.1"/>
</dbReference>
<keyword evidence="3" id="KW-1133">Transmembrane helix</keyword>
<evidence type="ECO:0000256" key="2">
    <source>
        <dbReference type="ARBA" id="ARBA00023287"/>
    </source>
</evidence>
<feature type="transmembrane region" description="Helical" evidence="3">
    <location>
        <begin position="12"/>
        <end position="36"/>
    </location>
</feature>
<comment type="caution">
    <text evidence="4">The sequence shown here is derived from an EMBL/GenBank/DDBJ whole genome shotgun (WGS) entry which is preliminary data.</text>
</comment>
<evidence type="ECO:0000313" key="5">
    <source>
        <dbReference type="Proteomes" id="UP001595989"/>
    </source>
</evidence>
<evidence type="ECO:0000256" key="3">
    <source>
        <dbReference type="SAM" id="Phobius"/>
    </source>
</evidence>
<proteinExistence type="predicted"/>
<keyword evidence="2" id="KW-0178">Competence</keyword>
<comment type="subcellular location">
    <subcellularLocation>
        <location evidence="1">Cell surface</location>
    </subcellularLocation>
</comment>
<name>A0ABV9DF59_9BACI</name>
<dbReference type="NCBIfam" id="TIGR02532">
    <property type="entry name" value="IV_pilin_GFxxxE"/>
    <property type="match status" value="1"/>
</dbReference>
<keyword evidence="5" id="KW-1185">Reference proteome</keyword>
<dbReference type="Proteomes" id="UP001595989">
    <property type="component" value="Unassembled WGS sequence"/>
</dbReference>
<accession>A0ABV9DF59</accession>
<protein>
    <submittedName>
        <fullName evidence="4">PilW family protein</fullName>
    </submittedName>
</protein>
<gene>
    <name evidence="4" type="ORF">ACFO3D_00520</name>
</gene>
<keyword evidence="3" id="KW-0472">Membrane</keyword>
<dbReference type="Pfam" id="PF07963">
    <property type="entry name" value="N_methyl"/>
    <property type="match status" value="1"/>
</dbReference>
<sequence length="259" mass="29315">MPIRHFYNQKGLTLVELLASISLFGIVIVLASSILFQSLDSEETTSNQISLSQNTNVLISELRNQYNQGETDLCFNESSNLTIKDYTIKNGESNLYITDNCINGVSNQKPLFIDLVATTQSGVSLPVKTTFSRQESYTLNITATNPDDFKEGNIEDCTFDENVKFNEEIIIKNKKNEVCKNKYNFNEHVAFMNGITIHNKVTIVAHKNFYLRGVINFKGSKGELCIKGKFERGEEISELVKETSTCFEPEGYSIYHITR</sequence>
<evidence type="ECO:0000256" key="1">
    <source>
        <dbReference type="ARBA" id="ARBA00004241"/>
    </source>
</evidence>
<reference evidence="5" key="1">
    <citation type="journal article" date="2019" name="Int. J. Syst. Evol. Microbiol.">
        <title>The Global Catalogue of Microorganisms (GCM) 10K type strain sequencing project: providing services to taxonomists for standard genome sequencing and annotation.</title>
        <authorList>
            <consortium name="The Broad Institute Genomics Platform"/>
            <consortium name="The Broad Institute Genome Sequencing Center for Infectious Disease"/>
            <person name="Wu L."/>
            <person name="Ma J."/>
        </authorList>
    </citation>
    <scope>NUCLEOTIDE SEQUENCE [LARGE SCALE GENOMIC DNA]</scope>
    <source>
        <strain evidence="5">CGMCC 4.7426</strain>
    </source>
</reference>
<organism evidence="4 5">
    <name type="scientific">Virgibacillus kekensis</name>
    <dbReference type="NCBI Taxonomy" id="202261"/>
    <lineage>
        <taxon>Bacteria</taxon>
        <taxon>Bacillati</taxon>
        <taxon>Bacillota</taxon>
        <taxon>Bacilli</taxon>
        <taxon>Bacillales</taxon>
        <taxon>Bacillaceae</taxon>
        <taxon>Virgibacillus</taxon>
    </lineage>
</organism>
<evidence type="ECO:0000313" key="4">
    <source>
        <dbReference type="EMBL" id="MFC4556688.1"/>
    </source>
</evidence>